<organism evidence="1 2">
    <name type="scientific">Pandoraea communis</name>
    <dbReference type="NCBI Taxonomy" id="2508297"/>
    <lineage>
        <taxon>Bacteria</taxon>
        <taxon>Pseudomonadati</taxon>
        <taxon>Pseudomonadota</taxon>
        <taxon>Betaproteobacteria</taxon>
        <taxon>Burkholderiales</taxon>
        <taxon>Burkholderiaceae</taxon>
        <taxon>Pandoraea</taxon>
    </lineage>
</organism>
<name>A0A5E4TWS8_9BURK</name>
<evidence type="ECO:0008006" key="3">
    <source>
        <dbReference type="Google" id="ProtNLM"/>
    </source>
</evidence>
<gene>
    <name evidence="1" type="ORF">PCO31110_01629</name>
</gene>
<protein>
    <recommendedName>
        <fullName evidence="3">Siphovirus Gp157 family protein</fullName>
    </recommendedName>
</protein>
<dbReference type="EMBL" id="CABPSJ010000002">
    <property type="protein sequence ID" value="VVD91198.1"/>
    <property type="molecule type" value="Genomic_DNA"/>
</dbReference>
<accession>A0A5E4TWS8</accession>
<sequence>MTLSLFTIAGEYRAQLDQLEQLGLDEATFNDTLESISGDLETKSVNVAMFARNLESSAAAIEEQAKLMIERAKGIRKKSEHVKEYLKANMEHAKIQKIESPYFVLSIRKNPQSLVIDDEKQVPPSFLKTPEPPPPVLDKEKLKEVLKAGEAVPGAHLEQKTRLEIK</sequence>
<dbReference type="OrthoDB" id="8611610at2"/>
<dbReference type="Proteomes" id="UP000337189">
    <property type="component" value="Unassembled WGS sequence"/>
</dbReference>
<dbReference type="InterPro" id="IPR008840">
    <property type="entry name" value="Sipho_Gp157"/>
</dbReference>
<proteinExistence type="predicted"/>
<dbReference type="RefSeq" id="WP_150690125.1">
    <property type="nucleotide sequence ID" value="NZ_CABPSJ010000002.1"/>
</dbReference>
<dbReference type="Pfam" id="PF05565">
    <property type="entry name" value="Sipho_Gp157"/>
    <property type="match status" value="1"/>
</dbReference>
<reference evidence="1 2" key="1">
    <citation type="submission" date="2019-08" db="EMBL/GenBank/DDBJ databases">
        <authorList>
            <person name="Peeters C."/>
        </authorList>
    </citation>
    <scope>NUCLEOTIDE SEQUENCE [LARGE SCALE GENOMIC DNA]</scope>
    <source>
        <strain evidence="1 2">LMG 31110</strain>
    </source>
</reference>
<dbReference type="AlphaFoldDB" id="A0A5E4TWS8"/>
<evidence type="ECO:0000313" key="2">
    <source>
        <dbReference type="Proteomes" id="UP000337189"/>
    </source>
</evidence>
<evidence type="ECO:0000313" key="1">
    <source>
        <dbReference type="EMBL" id="VVD91198.1"/>
    </source>
</evidence>